<evidence type="ECO:0000313" key="1">
    <source>
        <dbReference type="EMBL" id="KAH6924768.1"/>
    </source>
</evidence>
<proteinExistence type="predicted"/>
<reference evidence="1" key="1">
    <citation type="submission" date="2020-05" db="EMBL/GenBank/DDBJ databases">
        <title>Large-scale comparative analyses of tick genomes elucidate their genetic diversity and vector capacities.</title>
        <authorList>
            <person name="Jia N."/>
            <person name="Wang J."/>
            <person name="Shi W."/>
            <person name="Du L."/>
            <person name="Sun Y."/>
            <person name="Zhan W."/>
            <person name="Jiang J."/>
            <person name="Wang Q."/>
            <person name="Zhang B."/>
            <person name="Ji P."/>
            <person name="Sakyi L.B."/>
            <person name="Cui X."/>
            <person name="Yuan T."/>
            <person name="Jiang B."/>
            <person name="Yang W."/>
            <person name="Lam T.T.-Y."/>
            <person name="Chang Q."/>
            <person name="Ding S."/>
            <person name="Wang X."/>
            <person name="Zhu J."/>
            <person name="Ruan X."/>
            <person name="Zhao L."/>
            <person name="Wei J."/>
            <person name="Que T."/>
            <person name="Du C."/>
            <person name="Cheng J."/>
            <person name="Dai P."/>
            <person name="Han X."/>
            <person name="Huang E."/>
            <person name="Gao Y."/>
            <person name="Liu J."/>
            <person name="Shao H."/>
            <person name="Ye R."/>
            <person name="Li L."/>
            <person name="Wei W."/>
            <person name="Wang X."/>
            <person name="Wang C."/>
            <person name="Yang T."/>
            <person name="Huo Q."/>
            <person name="Li W."/>
            <person name="Guo W."/>
            <person name="Chen H."/>
            <person name="Zhou L."/>
            <person name="Ni X."/>
            <person name="Tian J."/>
            <person name="Zhou Y."/>
            <person name="Sheng Y."/>
            <person name="Liu T."/>
            <person name="Pan Y."/>
            <person name="Xia L."/>
            <person name="Li J."/>
            <person name="Zhao F."/>
            <person name="Cao W."/>
        </authorList>
    </citation>
    <scope>NUCLEOTIDE SEQUENCE</scope>
    <source>
        <strain evidence="1">Hyas-2018</strain>
    </source>
</reference>
<accession>A0ACB7RTQ9</accession>
<gene>
    <name evidence="1" type="ORF">HPB50_024194</name>
</gene>
<name>A0ACB7RTQ9_HYAAI</name>
<comment type="caution">
    <text evidence="1">The sequence shown here is derived from an EMBL/GenBank/DDBJ whole genome shotgun (WGS) entry which is preliminary data.</text>
</comment>
<organism evidence="1 2">
    <name type="scientific">Hyalomma asiaticum</name>
    <name type="common">Tick</name>
    <dbReference type="NCBI Taxonomy" id="266040"/>
    <lineage>
        <taxon>Eukaryota</taxon>
        <taxon>Metazoa</taxon>
        <taxon>Ecdysozoa</taxon>
        <taxon>Arthropoda</taxon>
        <taxon>Chelicerata</taxon>
        <taxon>Arachnida</taxon>
        <taxon>Acari</taxon>
        <taxon>Parasitiformes</taxon>
        <taxon>Ixodida</taxon>
        <taxon>Ixodoidea</taxon>
        <taxon>Ixodidae</taxon>
        <taxon>Hyalomminae</taxon>
        <taxon>Hyalomma</taxon>
    </lineage>
</organism>
<dbReference type="EMBL" id="CM023488">
    <property type="protein sequence ID" value="KAH6924768.1"/>
    <property type="molecule type" value="Genomic_DNA"/>
</dbReference>
<dbReference type="Proteomes" id="UP000821845">
    <property type="component" value="Chromosome 8"/>
</dbReference>
<sequence length="203" mass="22839">MSADDLNLLAYYLNKAPTEELHRIDDFRFTPFPKLSGSTRERAIGDVILFLKSVDTLDDRLDYMTWFYCWLVSQNVFGPWMLYRLDESSAEQYAQFPERLERAMSFPAFDAKMGARISEHGCSACIMTKDTAIDRPQHEVICMYIPHAVPYVAVCPLALVSLERLTSAISSVLQSEGAQLAVGNYANLQGAMAAAKEDFALMD</sequence>
<evidence type="ECO:0000313" key="2">
    <source>
        <dbReference type="Proteomes" id="UP000821845"/>
    </source>
</evidence>
<protein>
    <submittedName>
        <fullName evidence="1">Uncharacterized protein</fullName>
    </submittedName>
</protein>
<keyword evidence="2" id="KW-1185">Reference proteome</keyword>